<feature type="non-terminal residue" evidence="1">
    <location>
        <position position="53"/>
    </location>
</feature>
<sequence length="53" mass="6093">MHNGKYVDTLQQTLEVDDGEDESRGFEEVTSEENRVLEIHVREGNEINGDEDD</sequence>
<accession>A0AA38GUT9</accession>
<dbReference type="EMBL" id="JAHRHJ020000001">
    <property type="protein sequence ID" value="KAH9329378.1"/>
    <property type="molecule type" value="Genomic_DNA"/>
</dbReference>
<evidence type="ECO:0000313" key="1">
    <source>
        <dbReference type="EMBL" id="KAH9329378.1"/>
    </source>
</evidence>
<name>A0AA38GUT9_TAXCH</name>
<dbReference type="AlphaFoldDB" id="A0AA38GUT9"/>
<reference evidence="1 2" key="1">
    <citation type="journal article" date="2021" name="Nat. Plants">
        <title>The Taxus genome provides insights into paclitaxel biosynthesis.</title>
        <authorList>
            <person name="Xiong X."/>
            <person name="Gou J."/>
            <person name="Liao Q."/>
            <person name="Li Y."/>
            <person name="Zhou Q."/>
            <person name="Bi G."/>
            <person name="Li C."/>
            <person name="Du R."/>
            <person name="Wang X."/>
            <person name="Sun T."/>
            <person name="Guo L."/>
            <person name="Liang H."/>
            <person name="Lu P."/>
            <person name="Wu Y."/>
            <person name="Zhang Z."/>
            <person name="Ro D.K."/>
            <person name="Shang Y."/>
            <person name="Huang S."/>
            <person name="Yan J."/>
        </authorList>
    </citation>
    <scope>NUCLEOTIDE SEQUENCE [LARGE SCALE GENOMIC DNA]</scope>
    <source>
        <strain evidence="1">Ta-2019</strain>
    </source>
</reference>
<comment type="caution">
    <text evidence="1">The sequence shown here is derived from an EMBL/GenBank/DDBJ whole genome shotgun (WGS) entry which is preliminary data.</text>
</comment>
<keyword evidence="2" id="KW-1185">Reference proteome</keyword>
<protein>
    <submittedName>
        <fullName evidence="1">Uncharacterized protein</fullName>
    </submittedName>
</protein>
<gene>
    <name evidence="1" type="ORF">KI387_001486</name>
</gene>
<dbReference type="Proteomes" id="UP000824469">
    <property type="component" value="Unassembled WGS sequence"/>
</dbReference>
<organism evidence="1 2">
    <name type="scientific">Taxus chinensis</name>
    <name type="common">Chinese yew</name>
    <name type="synonym">Taxus wallichiana var. chinensis</name>
    <dbReference type="NCBI Taxonomy" id="29808"/>
    <lineage>
        <taxon>Eukaryota</taxon>
        <taxon>Viridiplantae</taxon>
        <taxon>Streptophyta</taxon>
        <taxon>Embryophyta</taxon>
        <taxon>Tracheophyta</taxon>
        <taxon>Spermatophyta</taxon>
        <taxon>Pinopsida</taxon>
        <taxon>Pinidae</taxon>
        <taxon>Conifers II</taxon>
        <taxon>Cupressales</taxon>
        <taxon>Taxaceae</taxon>
        <taxon>Taxus</taxon>
    </lineage>
</organism>
<proteinExistence type="predicted"/>
<evidence type="ECO:0000313" key="2">
    <source>
        <dbReference type="Proteomes" id="UP000824469"/>
    </source>
</evidence>